<dbReference type="InterPro" id="IPR042265">
    <property type="entry name" value="DPH1/DPH2_3"/>
</dbReference>
<reference evidence="1 2" key="1">
    <citation type="journal article" date="2020" name="Genome Biol. Evol.">
        <title>Comparative genomics of strictly vertically transmitted, feminizing microsporidia endosymbionts of amphipod crustaceans.</title>
        <authorList>
            <person name="Cormier A."/>
            <person name="Chebbi M.A."/>
            <person name="Giraud I."/>
            <person name="Wattier R."/>
            <person name="Teixeira M."/>
            <person name="Gilbert C."/>
            <person name="Rigaud T."/>
            <person name="Cordaux R."/>
        </authorList>
    </citation>
    <scope>NUCLEOTIDE SEQUENCE [LARGE SCALE GENOMIC DNA]</scope>
    <source>
        <strain evidence="1 2">Ou3-Ou53</strain>
    </source>
</reference>
<dbReference type="AlphaFoldDB" id="A0A9P6H491"/>
<dbReference type="Gene3D" id="3.40.50.11860">
    <property type="entry name" value="Diphthamide synthesis DPH1/DPH2 domain 3"/>
    <property type="match status" value="1"/>
</dbReference>
<comment type="caution">
    <text evidence="1">The sequence shown here is derived from an EMBL/GenBank/DDBJ whole genome shotgun (WGS) entry which is preliminary data.</text>
</comment>
<evidence type="ECO:0008006" key="3">
    <source>
        <dbReference type="Google" id="ProtNLM"/>
    </source>
</evidence>
<evidence type="ECO:0000313" key="1">
    <source>
        <dbReference type="EMBL" id="KAF9765003.1"/>
    </source>
</evidence>
<dbReference type="EMBL" id="SBJO01000002">
    <property type="protein sequence ID" value="KAF9765003.1"/>
    <property type="molecule type" value="Genomic_DNA"/>
</dbReference>
<name>A0A9P6H491_9MICR</name>
<accession>A0A9P6H491</accession>
<gene>
    <name evidence="1" type="ORF">NGRA_0069</name>
</gene>
<proteinExistence type="predicted"/>
<sequence>MWLDYEKIQKKIANIKELAILASKDYSNMVEDVYTKIQRMNNEIEIFILSGDTILCPSKATKFDFYVVLGVACPLHNFDDAVYVNQDLNDEDLEQIKNFDGNVICDSTFNYKDGTIEHEKTTKCMIVSKNSLFKRYYATQKDCTFLFGYDGESKMDFLMARINKAEKVRAKQIFAVLFTSYIFEEKAIKVKNQIVNSGRYAYLLHLKNVHYNRLITIEGIDAIVMIDCPLFDNLNIDIFIPIVTPCEINYMLTGQWDGIYDSHKIDEKHISTTTDLTQVKGAGEIILQSGFLGLEFGSDNKDYKIYEGQTGIADSYEKEGE</sequence>
<dbReference type="OrthoDB" id="449241at2759"/>
<evidence type="ECO:0000313" key="2">
    <source>
        <dbReference type="Proteomes" id="UP000740883"/>
    </source>
</evidence>
<protein>
    <recommendedName>
        <fullName evidence="3">Diphthamide biosynthesis protein 2</fullName>
    </recommendedName>
</protein>
<keyword evidence="2" id="KW-1185">Reference proteome</keyword>
<organism evidence="1 2">
    <name type="scientific">Nosema granulosis</name>
    <dbReference type="NCBI Taxonomy" id="83296"/>
    <lineage>
        <taxon>Eukaryota</taxon>
        <taxon>Fungi</taxon>
        <taxon>Fungi incertae sedis</taxon>
        <taxon>Microsporidia</taxon>
        <taxon>Nosematidae</taxon>
        <taxon>Nosema</taxon>
    </lineage>
</organism>
<dbReference type="Proteomes" id="UP000740883">
    <property type="component" value="Unassembled WGS sequence"/>
</dbReference>